<keyword evidence="8" id="KW-0234">DNA repair</keyword>
<evidence type="ECO:0000256" key="12">
    <source>
        <dbReference type="SAM" id="MobiDB-lite"/>
    </source>
</evidence>
<organism evidence="14 15">
    <name type="scientific">Diacronema lutheri</name>
    <name type="common">Unicellular marine alga</name>
    <name type="synonym">Monochrysis lutheri</name>
    <dbReference type="NCBI Taxonomy" id="2081491"/>
    <lineage>
        <taxon>Eukaryota</taxon>
        <taxon>Haptista</taxon>
        <taxon>Haptophyta</taxon>
        <taxon>Pavlovophyceae</taxon>
        <taxon>Pavlovales</taxon>
        <taxon>Pavlovaceae</taxon>
        <taxon>Diacronema</taxon>
    </lineage>
</organism>
<evidence type="ECO:0000256" key="10">
    <source>
        <dbReference type="ARBA" id="ARBA00031621"/>
    </source>
</evidence>
<comment type="catalytic activity">
    <reaction evidence="11">
        <text>a 6-O-methyl-2'-deoxyguanosine in DNA + L-cysteinyl-[protein] = S-methyl-L-cysteinyl-[protein] + a 2'-deoxyguanosine in DNA</text>
        <dbReference type="Rhea" id="RHEA:24000"/>
        <dbReference type="Rhea" id="RHEA-COMP:10131"/>
        <dbReference type="Rhea" id="RHEA-COMP:10132"/>
        <dbReference type="Rhea" id="RHEA-COMP:11367"/>
        <dbReference type="Rhea" id="RHEA-COMP:11368"/>
        <dbReference type="ChEBI" id="CHEBI:29950"/>
        <dbReference type="ChEBI" id="CHEBI:82612"/>
        <dbReference type="ChEBI" id="CHEBI:85445"/>
        <dbReference type="ChEBI" id="CHEBI:85448"/>
        <dbReference type="EC" id="2.1.1.63"/>
    </reaction>
</comment>
<dbReference type="AlphaFoldDB" id="A0A8J5XFX4"/>
<keyword evidence="6" id="KW-0808">Transferase</keyword>
<dbReference type="GO" id="GO:0003908">
    <property type="term" value="F:methylated-DNA-[protein]-cysteine S-methyltransferase activity"/>
    <property type="evidence" value="ECO:0007669"/>
    <property type="project" value="UniProtKB-EC"/>
</dbReference>
<dbReference type="EMBL" id="JAGTXO010000005">
    <property type="protein sequence ID" value="KAG8468101.1"/>
    <property type="molecule type" value="Genomic_DNA"/>
</dbReference>
<dbReference type="PROSITE" id="PS00374">
    <property type="entry name" value="MGMT"/>
    <property type="match status" value="1"/>
</dbReference>
<dbReference type="PANTHER" id="PTHR10815:SF13">
    <property type="entry name" value="METHYLATED-DNA--PROTEIN-CYSTEINE METHYLTRANSFERASE"/>
    <property type="match status" value="1"/>
</dbReference>
<accession>A0A8J5XFX4</accession>
<proteinExistence type="inferred from homology"/>
<dbReference type="Proteomes" id="UP000751190">
    <property type="component" value="Unassembled WGS sequence"/>
</dbReference>
<dbReference type="EC" id="2.1.1.63" evidence="3"/>
<reference evidence="14" key="1">
    <citation type="submission" date="2021-05" db="EMBL/GenBank/DDBJ databases">
        <title>The genome of the haptophyte Pavlova lutheri (Diacronema luteri, Pavlovales) - a model for lipid biosynthesis in eukaryotic algae.</title>
        <authorList>
            <person name="Hulatt C.J."/>
            <person name="Posewitz M.C."/>
        </authorList>
    </citation>
    <scope>NUCLEOTIDE SEQUENCE</scope>
    <source>
        <strain evidence="14">NIVA-4/92</strain>
    </source>
</reference>
<evidence type="ECO:0000256" key="6">
    <source>
        <dbReference type="ARBA" id="ARBA00022679"/>
    </source>
</evidence>
<dbReference type="OrthoDB" id="1907495at2759"/>
<feature type="compositionally biased region" description="Basic and acidic residues" evidence="12">
    <location>
        <begin position="155"/>
        <end position="173"/>
    </location>
</feature>
<evidence type="ECO:0000259" key="13">
    <source>
        <dbReference type="Pfam" id="PF01035"/>
    </source>
</evidence>
<evidence type="ECO:0000256" key="3">
    <source>
        <dbReference type="ARBA" id="ARBA00011918"/>
    </source>
</evidence>
<gene>
    <name evidence="14" type="ORF">KFE25_007153</name>
</gene>
<dbReference type="InterPro" id="IPR036388">
    <property type="entry name" value="WH-like_DNA-bd_sf"/>
</dbReference>
<evidence type="ECO:0000256" key="9">
    <source>
        <dbReference type="ARBA" id="ARBA00030795"/>
    </source>
</evidence>
<comment type="similarity">
    <text evidence="2">Belongs to the MGMT family.</text>
</comment>
<evidence type="ECO:0000256" key="7">
    <source>
        <dbReference type="ARBA" id="ARBA00022763"/>
    </source>
</evidence>
<evidence type="ECO:0000256" key="4">
    <source>
        <dbReference type="ARBA" id="ARBA00015377"/>
    </source>
</evidence>
<evidence type="ECO:0000313" key="14">
    <source>
        <dbReference type="EMBL" id="KAG8468101.1"/>
    </source>
</evidence>
<feature type="domain" description="Methylated-DNA-[protein]-cysteine S-methyltransferase DNA binding" evidence="13">
    <location>
        <begin position="14"/>
        <end position="99"/>
    </location>
</feature>
<name>A0A8J5XFX4_DIALT</name>
<keyword evidence="5" id="KW-0489">Methyltransferase</keyword>
<dbReference type="Pfam" id="PF01035">
    <property type="entry name" value="DNA_binding_1"/>
    <property type="match status" value="1"/>
</dbReference>
<evidence type="ECO:0000256" key="2">
    <source>
        <dbReference type="ARBA" id="ARBA00008711"/>
    </source>
</evidence>
<dbReference type="InterPro" id="IPR001497">
    <property type="entry name" value="MethylDNA_cys_MeTrfase_AS"/>
</dbReference>
<keyword evidence="7" id="KW-0227">DNA damage</keyword>
<dbReference type="InterPro" id="IPR036217">
    <property type="entry name" value="MethylDNA_cys_MeTrfase_DNAb"/>
</dbReference>
<evidence type="ECO:0000256" key="11">
    <source>
        <dbReference type="ARBA" id="ARBA00049348"/>
    </source>
</evidence>
<evidence type="ECO:0000313" key="15">
    <source>
        <dbReference type="Proteomes" id="UP000751190"/>
    </source>
</evidence>
<dbReference type="NCBIfam" id="TIGR00589">
    <property type="entry name" value="ogt"/>
    <property type="match status" value="1"/>
</dbReference>
<feature type="region of interest" description="Disordered" evidence="12">
    <location>
        <begin position="142"/>
        <end position="173"/>
    </location>
</feature>
<dbReference type="OMA" id="QRERIWA"/>
<protein>
    <recommendedName>
        <fullName evidence="4">Methylated-DNA--protein-cysteine methyltransferase</fullName>
        <ecNumber evidence="3">2.1.1.63</ecNumber>
    </recommendedName>
    <alternativeName>
        <fullName evidence="9">6-O-methylguanine-DNA methyltransferase</fullName>
    </alternativeName>
    <alternativeName>
        <fullName evidence="10">O-6-methylguanine-DNA-alkyltransferase</fullName>
    </alternativeName>
</protein>
<dbReference type="PANTHER" id="PTHR10815">
    <property type="entry name" value="METHYLATED-DNA--PROTEIN-CYSTEINE METHYLTRANSFERASE"/>
    <property type="match status" value="1"/>
</dbReference>
<dbReference type="SUPFAM" id="SSF46767">
    <property type="entry name" value="Methylated DNA-protein cysteine methyltransferase, C-terminal domain"/>
    <property type="match status" value="1"/>
</dbReference>
<dbReference type="Gene3D" id="1.10.10.10">
    <property type="entry name" value="Winged helix-like DNA-binding domain superfamily/Winged helix DNA-binding domain"/>
    <property type="match status" value="1"/>
</dbReference>
<sequence>MSPRASPRRRPLTDFERRVYAACSQIPAGRVSTYGELARALDSSARAVGGALRKNPFAPVVPCHRVVASDGSLGGFSGVWRAGAPELLRKEALLRSEGVCFATPARGAPMIASAPWKFTPAAIATIPPGGVLRARALCAKRERDSDEPTVSPAHGDVDERTASSERGDRRAAAEGHLACRQQIIGIDWSGARNAGERIFLAHGSLAPLSTALASAPCAPPAVHVLVIDRVVSAAAALGPVAPLARSLEAGTDAVVRFLLSTHQLAAAQEELLTCGVDAPLGLPAALADAALGGAHDARGSDSGERWRDLVSGCAARWPHADSLREWSLALAARAQAADDGSPTGAREPKRACDVASRAPFAPTNLRLYRQTWAALALLCAPLLDSPDGREGRVAVLPMMRPSAARAQLRLLEACPASLLKRTALYDAPYKGTTAAHATARKRLVAHARDVGFELVAGGSARVRVHCEPAVEAVLIGQASGDALDAVLAAAATACSVLRPGFPAPVEGAHALHALEGAIYY</sequence>
<evidence type="ECO:0000256" key="5">
    <source>
        <dbReference type="ARBA" id="ARBA00022603"/>
    </source>
</evidence>
<evidence type="ECO:0000256" key="1">
    <source>
        <dbReference type="ARBA" id="ARBA00001286"/>
    </source>
</evidence>
<evidence type="ECO:0000256" key="8">
    <source>
        <dbReference type="ARBA" id="ARBA00023204"/>
    </source>
</evidence>
<comment type="catalytic activity">
    <reaction evidence="1">
        <text>a 4-O-methyl-thymidine in DNA + L-cysteinyl-[protein] = a thymidine in DNA + S-methyl-L-cysteinyl-[protein]</text>
        <dbReference type="Rhea" id="RHEA:53428"/>
        <dbReference type="Rhea" id="RHEA-COMP:10131"/>
        <dbReference type="Rhea" id="RHEA-COMP:10132"/>
        <dbReference type="Rhea" id="RHEA-COMP:13555"/>
        <dbReference type="Rhea" id="RHEA-COMP:13556"/>
        <dbReference type="ChEBI" id="CHEBI:29950"/>
        <dbReference type="ChEBI" id="CHEBI:82612"/>
        <dbReference type="ChEBI" id="CHEBI:137386"/>
        <dbReference type="ChEBI" id="CHEBI:137387"/>
        <dbReference type="EC" id="2.1.1.63"/>
    </reaction>
</comment>
<dbReference type="CDD" id="cd06445">
    <property type="entry name" value="ATase"/>
    <property type="match status" value="1"/>
</dbReference>
<keyword evidence="15" id="KW-1185">Reference proteome</keyword>
<dbReference type="GO" id="GO:0032259">
    <property type="term" value="P:methylation"/>
    <property type="evidence" value="ECO:0007669"/>
    <property type="project" value="UniProtKB-KW"/>
</dbReference>
<dbReference type="GO" id="GO:0006281">
    <property type="term" value="P:DNA repair"/>
    <property type="evidence" value="ECO:0007669"/>
    <property type="project" value="UniProtKB-KW"/>
</dbReference>
<dbReference type="InterPro" id="IPR014048">
    <property type="entry name" value="MethylDNA_cys_MeTrfase_DNA-bd"/>
</dbReference>
<comment type="caution">
    <text evidence="14">The sequence shown here is derived from an EMBL/GenBank/DDBJ whole genome shotgun (WGS) entry which is preliminary data.</text>
</comment>